<keyword evidence="1" id="KW-1133">Transmembrane helix</keyword>
<keyword evidence="1" id="KW-0812">Transmembrane</keyword>
<feature type="transmembrane region" description="Helical" evidence="1">
    <location>
        <begin position="6"/>
        <end position="24"/>
    </location>
</feature>
<keyword evidence="1" id="KW-0472">Membrane</keyword>
<dbReference type="OrthoDB" id="1364223at2"/>
<gene>
    <name evidence="2" type="ORF">BD847_1372</name>
</gene>
<dbReference type="EMBL" id="QRDQ01000008">
    <property type="protein sequence ID" value="RED24639.1"/>
    <property type="molecule type" value="Genomic_DNA"/>
</dbReference>
<dbReference type="RefSeq" id="WP_115887517.1">
    <property type="nucleotide sequence ID" value="NZ_QRDQ01000008.1"/>
</dbReference>
<evidence type="ECO:0000313" key="2">
    <source>
        <dbReference type="EMBL" id="RED24639.1"/>
    </source>
</evidence>
<dbReference type="Proteomes" id="UP000257004">
    <property type="component" value="Unassembled WGS sequence"/>
</dbReference>
<evidence type="ECO:0000256" key="1">
    <source>
        <dbReference type="SAM" id="Phobius"/>
    </source>
</evidence>
<organism evidence="2 3">
    <name type="scientific">Flavobacterium cutihirudinis</name>
    <dbReference type="NCBI Taxonomy" id="1265740"/>
    <lineage>
        <taxon>Bacteria</taxon>
        <taxon>Pseudomonadati</taxon>
        <taxon>Bacteroidota</taxon>
        <taxon>Flavobacteriia</taxon>
        <taxon>Flavobacteriales</taxon>
        <taxon>Flavobacteriaceae</taxon>
        <taxon>Flavobacterium</taxon>
    </lineage>
</organism>
<keyword evidence="3" id="KW-1185">Reference proteome</keyword>
<evidence type="ECO:0000313" key="3">
    <source>
        <dbReference type="Proteomes" id="UP000257004"/>
    </source>
</evidence>
<sequence length="99" mass="11337">MSNYKWTINLSIATPMILISSIIISGGGHGFTDHLVILFPWASFFLSVEVEFLFYFFAFIQFPVYGFLYDKAFNKIKTASVIAIIHLLITTGVLFLKYR</sequence>
<protein>
    <submittedName>
        <fullName evidence="2">Uncharacterized protein</fullName>
    </submittedName>
</protein>
<feature type="transmembrane region" description="Helical" evidence="1">
    <location>
        <begin position="78"/>
        <end position="96"/>
    </location>
</feature>
<name>A0A3D9FV43_9FLAO</name>
<feature type="transmembrane region" description="Helical" evidence="1">
    <location>
        <begin position="36"/>
        <end position="58"/>
    </location>
</feature>
<proteinExistence type="predicted"/>
<dbReference type="AlphaFoldDB" id="A0A3D9FV43"/>
<reference evidence="2 3" key="1">
    <citation type="submission" date="2018-07" db="EMBL/GenBank/DDBJ databases">
        <title>Genomic Encyclopedia of Archaeal and Bacterial Type Strains, Phase II (KMG-II): from individual species to whole genera.</title>
        <authorList>
            <person name="Goeker M."/>
        </authorList>
    </citation>
    <scope>NUCLEOTIDE SEQUENCE [LARGE SCALE GENOMIC DNA]</scope>
    <source>
        <strain evidence="2 3">DSM 25795</strain>
    </source>
</reference>
<accession>A0A3D9FV43</accession>
<comment type="caution">
    <text evidence="2">The sequence shown here is derived from an EMBL/GenBank/DDBJ whole genome shotgun (WGS) entry which is preliminary data.</text>
</comment>